<dbReference type="GO" id="GO:0045892">
    <property type="term" value="P:negative regulation of DNA-templated transcription"/>
    <property type="evidence" value="ECO:0007669"/>
    <property type="project" value="TreeGrafter"/>
</dbReference>
<organism evidence="7 8">
    <name type="scientific">Comamonas piscis</name>
    <dbReference type="NCBI Taxonomy" id="1562974"/>
    <lineage>
        <taxon>Bacteria</taxon>
        <taxon>Pseudomonadati</taxon>
        <taxon>Pseudomonadota</taxon>
        <taxon>Betaproteobacteria</taxon>
        <taxon>Burkholderiales</taxon>
        <taxon>Comamonadaceae</taxon>
        <taxon>Comamonas</taxon>
    </lineage>
</organism>
<accession>A0A7G5ECV8</accession>
<dbReference type="Gene3D" id="3.30.450.40">
    <property type="match status" value="1"/>
</dbReference>
<protein>
    <submittedName>
        <fullName evidence="7">IclR family transcriptional regulator</fullName>
    </submittedName>
</protein>
<keyword evidence="8" id="KW-1185">Reference proteome</keyword>
<dbReference type="InterPro" id="IPR005471">
    <property type="entry name" value="Tscrpt_reg_IclR_N"/>
</dbReference>
<dbReference type="InterPro" id="IPR036388">
    <property type="entry name" value="WH-like_DNA-bd_sf"/>
</dbReference>
<keyword evidence="1" id="KW-0805">Transcription regulation</keyword>
<dbReference type="PROSITE" id="PS51077">
    <property type="entry name" value="HTH_ICLR"/>
    <property type="match status" value="1"/>
</dbReference>
<evidence type="ECO:0000259" key="6">
    <source>
        <dbReference type="PROSITE" id="PS51078"/>
    </source>
</evidence>
<feature type="domain" description="IclR-ED" evidence="6">
    <location>
        <begin position="82"/>
        <end position="259"/>
    </location>
</feature>
<dbReference type="Pfam" id="PF09339">
    <property type="entry name" value="HTH_IclR"/>
    <property type="match status" value="1"/>
</dbReference>
<dbReference type="KEGG" id="cpis:HS961_02710"/>
<reference evidence="7 8" key="1">
    <citation type="journal article" date="2020" name="G3 (Bethesda)">
        <title>CeMbio - The Caenorhabditis elegans Microbiome Resource.</title>
        <authorList>
            <person name="Dirksen P."/>
            <person name="Assie A."/>
            <person name="Zimmermann J."/>
            <person name="Zhang F."/>
            <person name="Tietje A.M."/>
            <person name="Marsh S.A."/>
            <person name="Felix M.A."/>
            <person name="Shapira M."/>
            <person name="Kaleta C."/>
            <person name="Schulenburg H."/>
            <person name="Samuel B."/>
        </authorList>
    </citation>
    <scope>NUCLEOTIDE SEQUENCE [LARGE SCALE GENOMIC DNA]</scope>
    <source>
        <strain evidence="7 8">BIGb0172</strain>
    </source>
</reference>
<keyword evidence="2" id="KW-0238">DNA-binding</keyword>
<evidence type="ECO:0000256" key="3">
    <source>
        <dbReference type="ARBA" id="ARBA00023163"/>
    </source>
</evidence>
<dbReference type="SUPFAM" id="SSF46785">
    <property type="entry name" value="Winged helix' DNA-binding domain"/>
    <property type="match status" value="1"/>
</dbReference>
<dbReference type="InterPro" id="IPR036390">
    <property type="entry name" value="WH_DNA-bd_sf"/>
</dbReference>
<evidence type="ECO:0000256" key="1">
    <source>
        <dbReference type="ARBA" id="ARBA00023015"/>
    </source>
</evidence>
<evidence type="ECO:0000313" key="8">
    <source>
        <dbReference type="Proteomes" id="UP000515240"/>
    </source>
</evidence>
<keyword evidence="3" id="KW-0804">Transcription</keyword>
<dbReference type="SUPFAM" id="SSF55781">
    <property type="entry name" value="GAF domain-like"/>
    <property type="match status" value="1"/>
</dbReference>
<dbReference type="GO" id="GO:0003700">
    <property type="term" value="F:DNA-binding transcription factor activity"/>
    <property type="evidence" value="ECO:0007669"/>
    <property type="project" value="TreeGrafter"/>
</dbReference>
<dbReference type="PANTHER" id="PTHR30136">
    <property type="entry name" value="HELIX-TURN-HELIX TRANSCRIPTIONAL REGULATOR, ICLR FAMILY"/>
    <property type="match status" value="1"/>
</dbReference>
<dbReference type="AlphaFoldDB" id="A0A7G5ECV8"/>
<dbReference type="InterPro" id="IPR050707">
    <property type="entry name" value="HTH_MetabolicPath_Reg"/>
</dbReference>
<dbReference type="Gene3D" id="1.10.10.10">
    <property type="entry name" value="Winged helix-like DNA-binding domain superfamily/Winged helix DNA-binding domain"/>
    <property type="match status" value="1"/>
</dbReference>
<evidence type="ECO:0000259" key="5">
    <source>
        <dbReference type="PROSITE" id="PS51077"/>
    </source>
</evidence>
<evidence type="ECO:0000256" key="4">
    <source>
        <dbReference type="SAM" id="MobiDB-lite"/>
    </source>
</evidence>
<gene>
    <name evidence="7" type="ORF">HS961_02710</name>
</gene>
<proteinExistence type="predicted"/>
<evidence type="ECO:0000313" key="7">
    <source>
        <dbReference type="EMBL" id="QMV71833.1"/>
    </source>
</evidence>
<dbReference type="PROSITE" id="PS51078">
    <property type="entry name" value="ICLR_ED"/>
    <property type="match status" value="1"/>
</dbReference>
<feature type="domain" description="HTH iclR-type" evidence="5">
    <location>
        <begin position="21"/>
        <end position="81"/>
    </location>
</feature>
<dbReference type="GO" id="GO:0003677">
    <property type="term" value="F:DNA binding"/>
    <property type="evidence" value="ECO:0007669"/>
    <property type="project" value="UniProtKB-KW"/>
</dbReference>
<dbReference type="PANTHER" id="PTHR30136:SF24">
    <property type="entry name" value="HTH-TYPE TRANSCRIPTIONAL REPRESSOR ALLR"/>
    <property type="match status" value="1"/>
</dbReference>
<dbReference type="InterPro" id="IPR029016">
    <property type="entry name" value="GAF-like_dom_sf"/>
</dbReference>
<name>A0A7G5ECV8_9BURK</name>
<dbReference type="RefSeq" id="WP_182326262.1">
    <property type="nucleotide sequence ID" value="NZ_CP058554.1"/>
</dbReference>
<dbReference type="Proteomes" id="UP000515240">
    <property type="component" value="Chromosome"/>
</dbReference>
<sequence length="259" mass="26844">MDASEFLPSEGAATDTPGSEVSAADRVLQVLAVLACAGRPLSASELMQGTGLPRSSLYRQLARLKRFGFVADSGALYAPGPLGLQLARGFDDGSHLVHVARPVLVQLSQQTQESAGLLVAANGQAVCLDMVESPLSLRCSFDKGSSVPLKVGASAKCVLAYLPAVQRDALLSQHYGEGTSARAEAAAELQELRTQGYITTVGQVDAGVWGCSVPVFASGRRAVAALSLMAPQQRVQAQQAQLVQATLAAAARISRSLAG</sequence>
<dbReference type="EMBL" id="CP058554">
    <property type="protein sequence ID" value="QMV71833.1"/>
    <property type="molecule type" value="Genomic_DNA"/>
</dbReference>
<dbReference type="Pfam" id="PF01614">
    <property type="entry name" value="IclR_C"/>
    <property type="match status" value="1"/>
</dbReference>
<feature type="region of interest" description="Disordered" evidence="4">
    <location>
        <begin position="1"/>
        <end position="20"/>
    </location>
</feature>
<dbReference type="SMART" id="SM00346">
    <property type="entry name" value="HTH_ICLR"/>
    <property type="match status" value="1"/>
</dbReference>
<evidence type="ECO:0000256" key="2">
    <source>
        <dbReference type="ARBA" id="ARBA00023125"/>
    </source>
</evidence>
<dbReference type="InterPro" id="IPR014757">
    <property type="entry name" value="Tscrpt_reg_IclR_C"/>
</dbReference>